<comment type="similarity">
    <text evidence="2">Belongs to the major facilitator superfamily. Folate-biopterin transporter (TC 2.A.71) family.</text>
</comment>
<feature type="transmembrane region" description="Helical" evidence="7">
    <location>
        <begin position="277"/>
        <end position="295"/>
    </location>
</feature>
<comment type="caution">
    <text evidence="9">The sequence shown here is derived from an EMBL/GenBank/DDBJ whole genome shotgun (WGS) entry which is preliminary data.</text>
</comment>
<accession>A0A0P6XBF6</accession>
<keyword evidence="10" id="KW-1185">Reference proteome</keyword>
<evidence type="ECO:0000256" key="2">
    <source>
        <dbReference type="ARBA" id="ARBA00007015"/>
    </source>
</evidence>
<keyword evidence="6 7" id="KW-0472">Membrane</keyword>
<evidence type="ECO:0000256" key="4">
    <source>
        <dbReference type="ARBA" id="ARBA00022692"/>
    </source>
</evidence>
<feature type="transmembrane region" description="Helical" evidence="7">
    <location>
        <begin position="77"/>
        <end position="96"/>
    </location>
</feature>
<feature type="transmembrane region" description="Helical" evidence="7">
    <location>
        <begin position="167"/>
        <end position="188"/>
    </location>
</feature>
<feature type="transmembrane region" description="Helical" evidence="7">
    <location>
        <begin position="209"/>
        <end position="229"/>
    </location>
</feature>
<evidence type="ECO:0000313" key="10">
    <source>
        <dbReference type="Proteomes" id="UP000050417"/>
    </source>
</evidence>
<sequence>MSQPITRKIMFGLLYFTQGTILSYFTALNALYFLSKGLSMTSVGIFATIALIPFVIKIFLGMWSDRVNLFGMGHRKPYIIIGLTVQFVALVIVPFIDPAKSYWGFVGLAFILQLGMALYDTCTDGLALDTTTEEEHGVIQGIMVGGRALGVVITASAVGIMAEAVSWLAVFWLLAGLTLLPLPFVLGIREGERTVERKFDWSAFSAFKQASIIGLAGIGFVFFMIIAGVNQLVNPFLEQDFGISLSQAGFYTTVWGIGVVLGGVTGGWLISKIGSRNGVIASVVVSAISTLLLAATPNPQIAWFVVALFGIAYGTYQTVYFALAMNYTDSRIAASMFSILMAVSNVAQGAGMGLTGFMADTVGFRWTFIAFTAINILVFPLLPLVFGKASQQVKAAAG</sequence>
<feature type="transmembrane region" description="Helical" evidence="7">
    <location>
        <begin position="364"/>
        <end position="386"/>
    </location>
</feature>
<dbReference type="Pfam" id="PF07690">
    <property type="entry name" value="MFS_1"/>
    <property type="match status" value="1"/>
</dbReference>
<keyword evidence="3" id="KW-0813">Transport</keyword>
<dbReference type="OrthoDB" id="153424at2"/>
<feature type="transmembrane region" description="Helical" evidence="7">
    <location>
        <begin position="38"/>
        <end position="56"/>
    </location>
</feature>
<feature type="transmembrane region" description="Helical" evidence="7">
    <location>
        <begin position="335"/>
        <end position="358"/>
    </location>
</feature>
<evidence type="ECO:0000256" key="7">
    <source>
        <dbReference type="SAM" id="Phobius"/>
    </source>
</evidence>
<gene>
    <name evidence="9" type="ORF">ADN00_16200</name>
</gene>
<dbReference type="STRING" id="1134406.ADN00_16200"/>
<dbReference type="InterPro" id="IPR020846">
    <property type="entry name" value="MFS_dom"/>
</dbReference>
<dbReference type="PANTHER" id="PTHR23528">
    <property type="match status" value="1"/>
</dbReference>
<dbReference type="GO" id="GO:0022857">
    <property type="term" value="F:transmembrane transporter activity"/>
    <property type="evidence" value="ECO:0007669"/>
    <property type="project" value="InterPro"/>
</dbReference>
<dbReference type="AlphaFoldDB" id="A0A0P6XBF6"/>
<protein>
    <recommendedName>
        <fullName evidence="8">Major facilitator superfamily (MFS) profile domain-containing protein</fullName>
    </recommendedName>
</protein>
<feature type="transmembrane region" description="Helical" evidence="7">
    <location>
        <begin position="301"/>
        <end position="323"/>
    </location>
</feature>
<keyword evidence="5 7" id="KW-1133">Transmembrane helix</keyword>
<organism evidence="9 10">
    <name type="scientific">Ornatilinea apprima</name>
    <dbReference type="NCBI Taxonomy" id="1134406"/>
    <lineage>
        <taxon>Bacteria</taxon>
        <taxon>Bacillati</taxon>
        <taxon>Chloroflexota</taxon>
        <taxon>Anaerolineae</taxon>
        <taxon>Anaerolineales</taxon>
        <taxon>Anaerolineaceae</taxon>
        <taxon>Ornatilinea</taxon>
    </lineage>
</organism>
<evidence type="ECO:0000256" key="3">
    <source>
        <dbReference type="ARBA" id="ARBA00022448"/>
    </source>
</evidence>
<evidence type="ECO:0000313" key="9">
    <source>
        <dbReference type="EMBL" id="KPL72028.1"/>
    </source>
</evidence>
<feature type="transmembrane region" description="Helical" evidence="7">
    <location>
        <begin position="12"/>
        <end position="32"/>
    </location>
</feature>
<keyword evidence="4 7" id="KW-0812">Transmembrane</keyword>
<dbReference type="InterPro" id="IPR039309">
    <property type="entry name" value="BT1"/>
</dbReference>
<feature type="domain" description="Major facilitator superfamily (MFS) profile" evidence="8">
    <location>
        <begin position="212"/>
        <end position="398"/>
    </location>
</feature>
<evidence type="ECO:0000256" key="6">
    <source>
        <dbReference type="ARBA" id="ARBA00023136"/>
    </source>
</evidence>
<dbReference type="Gene3D" id="1.20.1250.20">
    <property type="entry name" value="MFS general substrate transporter like domains"/>
    <property type="match status" value="2"/>
</dbReference>
<dbReference type="EMBL" id="LGCL01000040">
    <property type="protein sequence ID" value="KPL72028.1"/>
    <property type="molecule type" value="Genomic_DNA"/>
</dbReference>
<reference evidence="9 10" key="1">
    <citation type="submission" date="2015-07" db="EMBL/GenBank/DDBJ databases">
        <title>Genome sequence of Ornatilinea apprima DSM 23815.</title>
        <authorList>
            <person name="Hemp J."/>
            <person name="Ward L.M."/>
            <person name="Pace L.A."/>
            <person name="Fischer W.W."/>
        </authorList>
    </citation>
    <scope>NUCLEOTIDE SEQUENCE [LARGE SCALE GENOMIC DNA]</scope>
    <source>
        <strain evidence="9 10">P3M-1</strain>
    </source>
</reference>
<name>A0A0P6XBF6_9CHLR</name>
<dbReference type="InterPro" id="IPR036259">
    <property type="entry name" value="MFS_trans_sf"/>
</dbReference>
<feature type="transmembrane region" description="Helical" evidence="7">
    <location>
        <begin position="249"/>
        <end position="270"/>
    </location>
</feature>
<dbReference type="Proteomes" id="UP000050417">
    <property type="component" value="Unassembled WGS sequence"/>
</dbReference>
<evidence type="ECO:0000256" key="5">
    <source>
        <dbReference type="ARBA" id="ARBA00022989"/>
    </source>
</evidence>
<dbReference type="PROSITE" id="PS50850">
    <property type="entry name" value="MFS"/>
    <property type="match status" value="1"/>
</dbReference>
<evidence type="ECO:0000256" key="1">
    <source>
        <dbReference type="ARBA" id="ARBA00004651"/>
    </source>
</evidence>
<evidence type="ECO:0000259" key="8">
    <source>
        <dbReference type="PROSITE" id="PS50850"/>
    </source>
</evidence>
<dbReference type="InterPro" id="IPR011701">
    <property type="entry name" value="MFS"/>
</dbReference>
<proteinExistence type="inferred from homology"/>
<dbReference type="GO" id="GO:0005886">
    <property type="term" value="C:plasma membrane"/>
    <property type="evidence" value="ECO:0007669"/>
    <property type="project" value="UniProtKB-SubCell"/>
</dbReference>
<feature type="transmembrane region" description="Helical" evidence="7">
    <location>
        <begin position="102"/>
        <end position="119"/>
    </location>
</feature>
<dbReference type="RefSeq" id="WP_075064084.1">
    <property type="nucleotide sequence ID" value="NZ_LGCL01000040.1"/>
</dbReference>
<comment type="subcellular location">
    <subcellularLocation>
        <location evidence="1">Cell membrane</location>
        <topology evidence="1">Multi-pass membrane protein</topology>
    </subcellularLocation>
</comment>
<dbReference type="Pfam" id="PF03092">
    <property type="entry name" value="BT1"/>
    <property type="match status" value="1"/>
</dbReference>
<dbReference type="SUPFAM" id="SSF103473">
    <property type="entry name" value="MFS general substrate transporter"/>
    <property type="match status" value="1"/>
</dbReference>
<dbReference type="PANTHER" id="PTHR23528:SF1">
    <property type="entry name" value="MAJOR FACILITATOR SUPERFAMILY (MFS) PROFILE DOMAIN-CONTAINING PROTEIN"/>
    <property type="match status" value="1"/>
</dbReference>